<dbReference type="VEuPathDB" id="PlasmoDB:PGAL8A_00262800"/>
<dbReference type="Proteomes" id="UP000220797">
    <property type="component" value="Unassembled WGS sequence"/>
</dbReference>
<dbReference type="AlphaFoldDB" id="A0A1J1GSH2"/>
<name>A0A1J1GSH2_PLAGA</name>
<evidence type="ECO:0000313" key="3">
    <source>
        <dbReference type="Proteomes" id="UP000220797"/>
    </source>
</evidence>
<sequence length="1078" mass="123994">MLKSTTKTDSTKRDQNRKLLQKKLSKDSVTSTKFCDSSEEREAGSNTSSNVSIKILEKLNNTRNLNANNTDSFIYDIKTSSNVNYKKIDKNNSQELNSTNILNKVDNTSTCSVIPEKAKRSDRHSDENNISSKLNSNKIKGDINNQENIINIQTSRINNDILNTEKNNKTNLNKALYVSSDPKNISHTITFRDNSTKDENNIYYNPNNNSHFYSDNKSKHFAHNFNSNTTDFLSSYSNNNFNSYIDNNLSSYVNNSLNSYANNNFNYYTSNNLNSYSNKNIIIDQKLRSPFPYLSNFECTSKRLDTFNTSLDTNCDPNISNEMDFLNMYSSHTPMGSNNSNILDSSQYMNGNPYSPDNSYFNSTSYNITSEVGNYNNIVDKNICDNNVSSTSYFTNDKKSNDGKIEETSNYIDHKYNNITDKSLINNDIFKSKPIRENELVRNDVSYSEKISSHTDYSRAKHSSHVIDKRIVHEGFDTIKIPKYREVEVVEKIVEVPVVHKVNKYINKYEIKEVEKMVKKPIKKYVETKIEVPELHFQDKIVEVPELQEIVKIVEKPEIKERIIYKNRVETKIIPKYIEVPVVKIVNRYEEYDDIGEVIKTVPVKKIVEIPNEVIKQVKIPVRKIIEKPNYVPIIKYRDVPIEKIRYVPKIQTVELVKTIPKIIDVPVPVKVPKIKIIDKPYYINKYIDKPVVVPVSKRIKPIYKYEGKKIIEVPIHKPYIVTHDTVISKNIENNITTGKCSVYTKKLDLNSLSPMKRNELFNIVNTNNFNLQRSMSVDNIFNNQNFSNNNLFNNMNINENKENNKPLSNVFSKFDYNEGQQFLSKNNLNCLKFSKSLNNNINMNENNLNSIENNSYLNNSIKEANIFSSNEMNDPSSMQKLVCNNNSLPRNYSSINPLVNNAHKSGQVSTFEDSKYGLNFQKNINNQSLPFPKSTRNSVAYMNDINNLGSTYYVENCNNISDMNKLPNQINSNMNKFEDTCLNRYKSKFFSNIPYEDYGNSNNLNNFHGIRNNNMMRSSSPSVCSADGISAYVVEYVGDQNRKVSDSAFSKGLNNDFTEEIGSNYSFSGTLINSTNE</sequence>
<accession>A0A1J1GSH2</accession>
<dbReference type="Pfam" id="PF12314">
    <property type="entry name" value="IMCp"/>
    <property type="match status" value="1"/>
</dbReference>
<feature type="region of interest" description="Disordered" evidence="1">
    <location>
        <begin position="1"/>
        <end position="31"/>
    </location>
</feature>
<dbReference type="EMBL" id="CVMV01000032">
    <property type="protein sequence ID" value="CRG95223.1"/>
    <property type="molecule type" value="Genomic_DNA"/>
</dbReference>
<evidence type="ECO:0000313" key="2">
    <source>
        <dbReference type="EMBL" id="CRG95223.1"/>
    </source>
</evidence>
<dbReference type="InterPro" id="IPR022086">
    <property type="entry name" value="IMCp"/>
</dbReference>
<dbReference type="GeneID" id="39731157"/>
<organism evidence="2 3">
    <name type="scientific">Plasmodium gallinaceum</name>
    <dbReference type="NCBI Taxonomy" id="5849"/>
    <lineage>
        <taxon>Eukaryota</taxon>
        <taxon>Sar</taxon>
        <taxon>Alveolata</taxon>
        <taxon>Apicomplexa</taxon>
        <taxon>Aconoidasida</taxon>
        <taxon>Haemosporida</taxon>
        <taxon>Plasmodiidae</taxon>
        <taxon>Plasmodium</taxon>
        <taxon>Plasmodium (Haemamoeba)</taxon>
    </lineage>
</organism>
<reference evidence="2" key="1">
    <citation type="submission" date="2015-04" db="EMBL/GenBank/DDBJ databases">
        <authorList>
            <consortium name="Pathogen Informatics"/>
        </authorList>
    </citation>
    <scope>NUCLEOTIDE SEQUENCE [LARGE SCALE GENOMIC DNA]</scope>
    <source>
        <strain evidence="2">8A</strain>
    </source>
</reference>
<comment type="caution">
    <text evidence="2">The sequence shown here is derived from an EMBL/GenBank/DDBJ whole genome shotgun (WGS) entry which is preliminary data.</text>
</comment>
<proteinExistence type="predicted"/>
<dbReference type="OrthoDB" id="365616at2759"/>
<evidence type="ECO:0000256" key="1">
    <source>
        <dbReference type="SAM" id="MobiDB-lite"/>
    </source>
</evidence>
<protein>
    <submittedName>
        <fullName evidence="2">Inner membrane complex protein 1f, putative</fullName>
    </submittedName>
</protein>
<dbReference type="OMA" id="VVHKVNK"/>
<gene>
    <name evidence="2" type="ORF">PGAL8A_00262800</name>
</gene>
<dbReference type="RefSeq" id="XP_028528035.1">
    <property type="nucleotide sequence ID" value="XM_028671376.1"/>
</dbReference>
<keyword evidence="3" id="KW-1185">Reference proteome</keyword>